<dbReference type="InterPro" id="IPR051347">
    <property type="entry name" value="Circadian_clock_KaiC-rel"/>
</dbReference>
<sequence length="501" mass="54213">MTNQSMSATLPAVEPTGVPGLDDVTGGGLPAGHLYLVEGTPGAGKTTLGLQFLLEGRTLGQKGMYVTLSETTEELAQGALSHGWDLEGIEIFDLVSDEGLSAEAEQSILQPSDFELGETIRGVMELVEREKPVRVVFDSLSELRLLAQNSLRYRRQILALKRFFLKFRCTVLMLDDKSAAGGDMHLHSIAHGVIQLEQNTGTYGPDKRRMRVVKLRGVGFREGDHDVSLSRGGLQVFTRLIASEHGRAHAQERWSSGNADLDRLLGGGLTPGTNLLFAGPAGVGKTTTAVSCARASLERGGKAAFFLFDEGTRTFLTRARSLGLGVDEYVADGRLVLNSVDPAEISAGQFSHRVREAVERQGVTTVVIDTLNAYLIAMPGNNYLLLQMHELLTYLNVQGVTTILVLSQHGLSGETPNDVDLSYLSDSMLQFRYFEARGQLLKAVSVVKSRTSEHATTIHQFRLGQGGLEIGAALTDFEGVMAGVPRYRGQTLLLGDAEKAQ</sequence>
<dbReference type="Pfam" id="PF06745">
    <property type="entry name" value="ATPase"/>
    <property type="match status" value="2"/>
</dbReference>
<dbReference type="GO" id="GO:0016787">
    <property type="term" value="F:hydrolase activity"/>
    <property type="evidence" value="ECO:0007669"/>
    <property type="project" value="UniProtKB-KW"/>
</dbReference>
<evidence type="ECO:0000256" key="7">
    <source>
        <dbReference type="SAM" id="MobiDB-lite"/>
    </source>
</evidence>
<evidence type="ECO:0000256" key="4">
    <source>
        <dbReference type="ARBA" id="ARBA00022737"/>
    </source>
</evidence>
<reference evidence="9" key="1">
    <citation type="submission" date="2019-12" db="EMBL/GenBank/DDBJ databases">
        <authorList>
            <person name="Cremers G."/>
        </authorList>
    </citation>
    <scope>NUCLEOTIDE SEQUENCE</scope>
    <source>
        <strain evidence="9">Vvax</strain>
    </source>
</reference>
<gene>
    <name evidence="9" type="primary">kaiC_3</name>
    <name evidence="9" type="ORF">VVAX_06762</name>
</gene>
<evidence type="ECO:0000259" key="8">
    <source>
        <dbReference type="PROSITE" id="PS51146"/>
    </source>
</evidence>
<dbReference type="PANTHER" id="PTHR42926">
    <property type="match status" value="1"/>
</dbReference>
<dbReference type="CDD" id="cd19488">
    <property type="entry name" value="KaiC-like_N"/>
    <property type="match status" value="1"/>
</dbReference>
<dbReference type="SUPFAM" id="SSF52540">
    <property type="entry name" value="P-loop containing nucleoside triphosphate hydrolases"/>
    <property type="match status" value="2"/>
</dbReference>
<organism evidence="9">
    <name type="scientific">Variovorax paradoxus</name>
    <dbReference type="NCBI Taxonomy" id="34073"/>
    <lineage>
        <taxon>Bacteria</taxon>
        <taxon>Pseudomonadati</taxon>
        <taxon>Pseudomonadota</taxon>
        <taxon>Betaproteobacteria</taxon>
        <taxon>Burkholderiales</taxon>
        <taxon>Comamonadaceae</taxon>
        <taxon>Variovorax</taxon>
    </lineage>
</organism>
<evidence type="ECO:0000256" key="2">
    <source>
        <dbReference type="ARBA" id="ARBA00022553"/>
    </source>
</evidence>
<feature type="region of interest" description="Disordered" evidence="7">
    <location>
        <begin position="1"/>
        <end position="24"/>
    </location>
</feature>
<dbReference type="GO" id="GO:0004674">
    <property type="term" value="F:protein serine/threonine kinase activity"/>
    <property type="evidence" value="ECO:0007669"/>
    <property type="project" value="UniProtKB-EC"/>
</dbReference>
<name>A0A679JIV1_VARPD</name>
<feature type="domain" description="KaiC" evidence="8">
    <location>
        <begin position="252"/>
        <end position="484"/>
    </location>
</feature>
<dbReference type="PIRSF" id="PIRSF039117">
    <property type="entry name" value="KaiC"/>
    <property type="match status" value="1"/>
</dbReference>
<accession>A0A679JIV1</accession>
<keyword evidence="3 9" id="KW-0808">Transferase</keyword>
<dbReference type="InterPro" id="IPR014774">
    <property type="entry name" value="KaiC-like_dom"/>
</dbReference>
<keyword evidence="4" id="KW-0677">Repeat</keyword>
<evidence type="ECO:0000256" key="3">
    <source>
        <dbReference type="ARBA" id="ARBA00022679"/>
    </source>
</evidence>
<keyword evidence="2" id="KW-0597">Phosphoprotein</keyword>
<dbReference type="GO" id="GO:0005524">
    <property type="term" value="F:ATP binding"/>
    <property type="evidence" value="ECO:0007669"/>
    <property type="project" value="InterPro"/>
</dbReference>
<evidence type="ECO:0000256" key="6">
    <source>
        <dbReference type="ARBA" id="ARBA00022801"/>
    </source>
</evidence>
<dbReference type="InterPro" id="IPR003593">
    <property type="entry name" value="AAA+_ATPase"/>
</dbReference>
<dbReference type="EMBL" id="LR743508">
    <property type="protein sequence ID" value="CAA2110525.1"/>
    <property type="molecule type" value="Genomic_DNA"/>
</dbReference>
<dbReference type="InterPro" id="IPR030665">
    <property type="entry name" value="KaiC"/>
</dbReference>
<dbReference type="EC" id="2.7.11.1" evidence="1"/>
<evidence type="ECO:0000256" key="1">
    <source>
        <dbReference type="ARBA" id="ARBA00012513"/>
    </source>
</evidence>
<feature type="domain" description="KaiC" evidence="8">
    <location>
        <begin position="12"/>
        <end position="250"/>
    </location>
</feature>
<protein>
    <recommendedName>
        <fullName evidence="1">non-specific serine/threonine protein kinase</fullName>
        <ecNumber evidence="1">2.7.11.1</ecNumber>
    </recommendedName>
</protein>
<dbReference type="PROSITE" id="PS51146">
    <property type="entry name" value="KAIC"/>
    <property type="match status" value="2"/>
</dbReference>
<evidence type="ECO:0000313" key="9">
    <source>
        <dbReference type="EMBL" id="CAA2110525.1"/>
    </source>
</evidence>
<keyword evidence="6" id="KW-0378">Hydrolase</keyword>
<dbReference type="InterPro" id="IPR027417">
    <property type="entry name" value="P-loop_NTPase"/>
</dbReference>
<keyword evidence="5 9" id="KW-0418">Kinase</keyword>
<dbReference type="AlphaFoldDB" id="A0A679JIV1"/>
<evidence type="ECO:0000256" key="5">
    <source>
        <dbReference type="ARBA" id="ARBA00022777"/>
    </source>
</evidence>
<dbReference type="PANTHER" id="PTHR42926:SF1">
    <property type="entry name" value="CIRCADIAN CLOCK OSCILLATOR PROTEIN KAIC 1"/>
    <property type="match status" value="1"/>
</dbReference>
<dbReference type="InterPro" id="IPR010624">
    <property type="entry name" value="KaiC_dom"/>
</dbReference>
<dbReference type="SMART" id="SM00382">
    <property type="entry name" value="AAA"/>
    <property type="match status" value="2"/>
</dbReference>
<dbReference type="Gene3D" id="3.40.50.300">
    <property type="entry name" value="P-loop containing nucleotide triphosphate hydrolases"/>
    <property type="match status" value="2"/>
</dbReference>
<proteinExistence type="predicted"/>